<dbReference type="InterPro" id="IPR045191">
    <property type="entry name" value="MBR1/2-like"/>
</dbReference>
<dbReference type="PROSITE" id="PS50089">
    <property type="entry name" value="ZF_RING_2"/>
    <property type="match status" value="1"/>
</dbReference>
<keyword evidence="12" id="KW-1185">Reference proteome</keyword>
<feature type="domain" description="RING-type" evidence="10">
    <location>
        <begin position="50"/>
        <end position="97"/>
    </location>
</feature>
<organism evidence="11 12">
    <name type="scientific">Jimgerdemannia flammicorona</name>
    <dbReference type="NCBI Taxonomy" id="994334"/>
    <lineage>
        <taxon>Eukaryota</taxon>
        <taxon>Fungi</taxon>
        <taxon>Fungi incertae sedis</taxon>
        <taxon>Mucoromycota</taxon>
        <taxon>Mucoromycotina</taxon>
        <taxon>Endogonomycetes</taxon>
        <taxon>Endogonales</taxon>
        <taxon>Endogonaceae</taxon>
        <taxon>Jimgerdemannia</taxon>
    </lineage>
</organism>
<dbReference type="EC" id="2.3.2.27" evidence="2"/>
<evidence type="ECO:0000259" key="10">
    <source>
        <dbReference type="PROSITE" id="PS50089"/>
    </source>
</evidence>
<dbReference type="PROSITE" id="PS00518">
    <property type="entry name" value="ZF_RING_1"/>
    <property type="match status" value="1"/>
</dbReference>
<keyword evidence="7" id="KW-0862">Zinc</keyword>
<dbReference type="InterPro" id="IPR001841">
    <property type="entry name" value="Znf_RING"/>
</dbReference>
<dbReference type="EMBL" id="RBNI01010190">
    <property type="protein sequence ID" value="RUP43842.1"/>
    <property type="molecule type" value="Genomic_DNA"/>
</dbReference>
<dbReference type="Proteomes" id="UP000268093">
    <property type="component" value="Unassembled WGS sequence"/>
</dbReference>
<comment type="caution">
    <text evidence="11">The sequence shown here is derived from an EMBL/GenBank/DDBJ whole genome shotgun (WGS) entry which is preliminary data.</text>
</comment>
<evidence type="ECO:0000313" key="12">
    <source>
        <dbReference type="Proteomes" id="UP000268093"/>
    </source>
</evidence>
<feature type="region of interest" description="Disordered" evidence="9">
    <location>
        <begin position="106"/>
        <end position="135"/>
    </location>
</feature>
<feature type="region of interest" description="Disordered" evidence="9">
    <location>
        <begin position="167"/>
        <end position="189"/>
    </location>
</feature>
<keyword evidence="3" id="KW-0808">Transferase</keyword>
<protein>
    <recommendedName>
        <fullName evidence="2">RING-type E3 ubiquitin transferase</fullName>
        <ecNumber evidence="2">2.3.2.27</ecNumber>
    </recommendedName>
</protein>
<evidence type="ECO:0000256" key="5">
    <source>
        <dbReference type="ARBA" id="ARBA00022771"/>
    </source>
</evidence>
<dbReference type="PANTHER" id="PTHR22937">
    <property type="entry name" value="E3 UBIQUITIN-PROTEIN LIGASE RNF165"/>
    <property type="match status" value="1"/>
</dbReference>
<keyword evidence="6" id="KW-0833">Ubl conjugation pathway</keyword>
<evidence type="ECO:0000256" key="7">
    <source>
        <dbReference type="ARBA" id="ARBA00022833"/>
    </source>
</evidence>
<name>A0A433CZ20_9FUNG</name>
<dbReference type="AlphaFoldDB" id="A0A433CZ20"/>
<dbReference type="SUPFAM" id="SSF57850">
    <property type="entry name" value="RING/U-box"/>
    <property type="match status" value="1"/>
</dbReference>
<evidence type="ECO:0000313" key="11">
    <source>
        <dbReference type="EMBL" id="RUP43842.1"/>
    </source>
</evidence>
<sequence>MPVRRRRSSRRPRRTTIARTIEIKVMNRPLLDSVLPPEEFDPERVTNTACVICLDELDSREDTRMVRRLPCGHGFCIGCIGEYEWLTTKSTLCPICKRDCVPSKDTMSSSSAGTHTSSCNRDEADIITPSSHSTTEVLTEADAVLPEGESAKERMELTVCVIADEERGEPSTAARAKDSEMDIADLRRT</sequence>
<keyword evidence="5 8" id="KW-0863">Zinc-finger</keyword>
<evidence type="ECO:0000256" key="1">
    <source>
        <dbReference type="ARBA" id="ARBA00000900"/>
    </source>
</evidence>
<dbReference type="PANTHER" id="PTHR22937:SF65">
    <property type="entry name" value="E3 UBIQUITIN-PROTEIN LIGASE ARK2C"/>
    <property type="match status" value="1"/>
</dbReference>
<evidence type="ECO:0000256" key="3">
    <source>
        <dbReference type="ARBA" id="ARBA00022679"/>
    </source>
</evidence>
<evidence type="ECO:0000256" key="8">
    <source>
        <dbReference type="PROSITE-ProRule" id="PRU00175"/>
    </source>
</evidence>
<accession>A0A433CZ20</accession>
<reference evidence="11 12" key="1">
    <citation type="journal article" date="2018" name="New Phytol.">
        <title>Phylogenomics of Endogonaceae and evolution of mycorrhizas within Mucoromycota.</title>
        <authorList>
            <person name="Chang Y."/>
            <person name="Desiro A."/>
            <person name="Na H."/>
            <person name="Sandor L."/>
            <person name="Lipzen A."/>
            <person name="Clum A."/>
            <person name="Barry K."/>
            <person name="Grigoriev I.V."/>
            <person name="Martin F.M."/>
            <person name="Stajich J.E."/>
            <person name="Smith M.E."/>
            <person name="Bonito G."/>
            <person name="Spatafora J.W."/>
        </authorList>
    </citation>
    <scope>NUCLEOTIDE SEQUENCE [LARGE SCALE GENOMIC DNA]</scope>
    <source>
        <strain evidence="11 12">GMNB39</strain>
    </source>
</reference>
<evidence type="ECO:0000256" key="2">
    <source>
        <dbReference type="ARBA" id="ARBA00012483"/>
    </source>
</evidence>
<evidence type="ECO:0000256" key="4">
    <source>
        <dbReference type="ARBA" id="ARBA00022723"/>
    </source>
</evidence>
<feature type="compositionally biased region" description="Low complexity" evidence="9">
    <location>
        <begin position="106"/>
        <end position="118"/>
    </location>
</feature>
<dbReference type="GO" id="GO:0008270">
    <property type="term" value="F:zinc ion binding"/>
    <property type="evidence" value="ECO:0007669"/>
    <property type="project" value="UniProtKB-KW"/>
</dbReference>
<dbReference type="InterPro" id="IPR013083">
    <property type="entry name" value="Znf_RING/FYVE/PHD"/>
</dbReference>
<evidence type="ECO:0000256" key="9">
    <source>
        <dbReference type="SAM" id="MobiDB-lite"/>
    </source>
</evidence>
<proteinExistence type="predicted"/>
<dbReference type="Pfam" id="PF13639">
    <property type="entry name" value="zf-RING_2"/>
    <property type="match status" value="1"/>
</dbReference>
<gene>
    <name evidence="11" type="ORF">BC936DRAFT_136661</name>
</gene>
<dbReference type="SMART" id="SM00184">
    <property type="entry name" value="RING"/>
    <property type="match status" value="1"/>
</dbReference>
<dbReference type="GO" id="GO:0061630">
    <property type="term" value="F:ubiquitin protein ligase activity"/>
    <property type="evidence" value="ECO:0007669"/>
    <property type="project" value="UniProtKB-EC"/>
</dbReference>
<comment type="catalytic activity">
    <reaction evidence="1">
        <text>S-ubiquitinyl-[E2 ubiquitin-conjugating enzyme]-L-cysteine + [acceptor protein]-L-lysine = [E2 ubiquitin-conjugating enzyme]-L-cysteine + N(6)-ubiquitinyl-[acceptor protein]-L-lysine.</text>
        <dbReference type="EC" id="2.3.2.27"/>
    </reaction>
</comment>
<evidence type="ECO:0000256" key="6">
    <source>
        <dbReference type="ARBA" id="ARBA00022786"/>
    </source>
</evidence>
<dbReference type="OrthoDB" id="8062037at2759"/>
<dbReference type="InterPro" id="IPR017907">
    <property type="entry name" value="Znf_RING_CS"/>
</dbReference>
<keyword evidence="4" id="KW-0479">Metal-binding</keyword>
<dbReference type="Gene3D" id="3.30.40.10">
    <property type="entry name" value="Zinc/RING finger domain, C3HC4 (zinc finger)"/>
    <property type="match status" value="1"/>
</dbReference>